<organism evidence="1 2">
    <name type="scientific">Trichinella patagoniensis</name>
    <dbReference type="NCBI Taxonomy" id="990121"/>
    <lineage>
        <taxon>Eukaryota</taxon>
        <taxon>Metazoa</taxon>
        <taxon>Ecdysozoa</taxon>
        <taxon>Nematoda</taxon>
        <taxon>Enoplea</taxon>
        <taxon>Dorylaimia</taxon>
        <taxon>Trichinellida</taxon>
        <taxon>Trichinellidae</taxon>
        <taxon>Trichinella</taxon>
    </lineage>
</organism>
<dbReference type="EMBL" id="JYDQ01003073">
    <property type="protein sequence ID" value="KRY03149.1"/>
    <property type="molecule type" value="Genomic_DNA"/>
</dbReference>
<proteinExistence type="predicted"/>
<comment type="caution">
    <text evidence="1">The sequence shown here is derived from an EMBL/GenBank/DDBJ whole genome shotgun (WGS) entry which is preliminary data.</text>
</comment>
<name>A0A0V0YSN8_9BILA</name>
<reference evidence="1 2" key="1">
    <citation type="submission" date="2015-01" db="EMBL/GenBank/DDBJ databases">
        <title>Evolution of Trichinella species and genotypes.</title>
        <authorList>
            <person name="Korhonen P.K."/>
            <person name="Edoardo P."/>
            <person name="Giuseppe L.R."/>
            <person name="Gasser R.B."/>
        </authorList>
    </citation>
    <scope>NUCLEOTIDE SEQUENCE [LARGE SCALE GENOMIC DNA]</scope>
    <source>
        <strain evidence="1">ISS2496</strain>
    </source>
</reference>
<gene>
    <name evidence="1" type="ORF">T12_13715</name>
</gene>
<dbReference type="AlphaFoldDB" id="A0A0V0YSN8"/>
<keyword evidence="2" id="KW-1185">Reference proteome</keyword>
<evidence type="ECO:0000313" key="2">
    <source>
        <dbReference type="Proteomes" id="UP000054783"/>
    </source>
</evidence>
<protein>
    <submittedName>
        <fullName evidence="1">Uncharacterized protein</fullName>
    </submittedName>
</protein>
<sequence>MSFWHERLPKGNKCPTSFEEAKKIVCPLDLPHMKYHVSMNNCIIYRDEHAESTICPVCGITRYKKRKKAPRKVVWYFSISPRLQRYFADPKGGEEARR</sequence>
<evidence type="ECO:0000313" key="1">
    <source>
        <dbReference type="EMBL" id="KRY03149.1"/>
    </source>
</evidence>
<dbReference type="Proteomes" id="UP000054783">
    <property type="component" value="Unassembled WGS sequence"/>
</dbReference>
<accession>A0A0V0YSN8</accession>
<dbReference type="PANTHER" id="PTHR10775">
    <property type="entry name" value="OS08G0208400 PROTEIN"/>
    <property type="match status" value="1"/>
</dbReference>
<dbReference type="PANTHER" id="PTHR10775:SF182">
    <property type="entry name" value="TRANSPOSON, EN_SPM-LIKE, TRANSPOSASE-ASSOCIATED DOMAIN PROTEIN-RELATED"/>
    <property type="match status" value="1"/>
</dbReference>